<keyword evidence="9" id="KW-0902">Two-component regulatory system</keyword>
<feature type="domain" description="Response regulatory" evidence="15">
    <location>
        <begin position="515"/>
        <end position="633"/>
    </location>
</feature>
<dbReference type="PANTHER" id="PTHR45339">
    <property type="entry name" value="HYBRID SIGNAL TRANSDUCTION HISTIDINE KINASE J"/>
    <property type="match status" value="1"/>
</dbReference>
<dbReference type="InterPro" id="IPR005467">
    <property type="entry name" value="His_kinase_dom"/>
</dbReference>
<evidence type="ECO:0000256" key="8">
    <source>
        <dbReference type="ARBA" id="ARBA00022840"/>
    </source>
</evidence>
<proteinExistence type="predicted"/>
<feature type="transmembrane region" description="Helical" evidence="13">
    <location>
        <begin position="164"/>
        <end position="186"/>
    </location>
</feature>
<evidence type="ECO:0000256" key="11">
    <source>
        <dbReference type="ARBA" id="ARBA00068150"/>
    </source>
</evidence>
<dbReference type="CDD" id="cd00082">
    <property type="entry name" value="HisKA"/>
    <property type="match status" value="1"/>
</dbReference>
<dbReference type="SUPFAM" id="SSF55874">
    <property type="entry name" value="ATPase domain of HSP90 chaperone/DNA topoisomerase II/histidine kinase"/>
    <property type="match status" value="1"/>
</dbReference>
<dbReference type="Gene3D" id="6.10.340.10">
    <property type="match status" value="1"/>
</dbReference>
<dbReference type="PROSITE" id="PS50109">
    <property type="entry name" value="HIS_KIN"/>
    <property type="match status" value="1"/>
</dbReference>
<dbReference type="SUPFAM" id="SSF158472">
    <property type="entry name" value="HAMP domain-like"/>
    <property type="match status" value="1"/>
</dbReference>
<dbReference type="Pfam" id="PF00672">
    <property type="entry name" value="HAMP"/>
    <property type="match status" value="1"/>
</dbReference>
<keyword evidence="6" id="KW-0547">Nucleotide-binding</keyword>
<gene>
    <name evidence="17" type="ORF">BC781_1011083</name>
</gene>
<comment type="subcellular location">
    <subcellularLocation>
        <location evidence="2">Membrane</location>
    </subcellularLocation>
</comment>
<keyword evidence="13" id="KW-0812">Transmembrane</keyword>
<dbReference type="InterPro" id="IPR003594">
    <property type="entry name" value="HATPase_dom"/>
</dbReference>
<dbReference type="Gene3D" id="1.10.287.130">
    <property type="match status" value="1"/>
</dbReference>
<evidence type="ECO:0000256" key="13">
    <source>
        <dbReference type="SAM" id="Phobius"/>
    </source>
</evidence>
<dbReference type="OrthoDB" id="9797097at2"/>
<sequence length="635" mass="72024">MTITTITLSLSFIIFIVTDYLNYRKTLESDVQKIAEIISENNLIAVEANQNLSVQNDLYNFLYSSYEHIHYVSVFKRPDEIFAFYNADFLRETSDSTKRKSPFVSDKLRQIDESNYIPPFQESLVDFGLTQNYLDVYYTTYDEGGSRLNTVFIRSDLEHFYERYINYFGVVLIIFLIAMAVAYSLAQSMQKLVSSPVLTLVQATKDISLNKDYSIRLKARSNDEVGILVQSFNEMLFEIQRQNESLVSAKEEAEMSAKAKQEFLANMSHEVRTPMNGIIGMSELLAETSLEEEQRKYLDIIKNSSKHLLVIINDILDVSKIESGKLTFEVGEIILKDVFNNLLASFESKIEEKKLKVVLDVASDVPQIIKGDLVRFKQILLNLFSNAIKFTATGGVTIRVQNIEESNTSYLLKFDVIDTGIGIEREKLQEIFGAFNQASSDTTRKYGGTGLGLAISRKLVELQGGEMNVHSTLGLGSTFSFSLKFGKTSKMLEVKAENPIAPALPIEQKISDHHHILLAEDNEVNQMLVVTLLEQWGYKVEISENGQQVIDKMKEKPFDLILMDVHMPEVDGYDASRFIRDQMPDPINKIPIIAMTASALKGEAERCFSVGMDDYISKPFDKNVLKEKLNDYLKA</sequence>
<dbReference type="InterPro" id="IPR001789">
    <property type="entry name" value="Sig_transdc_resp-reg_receiver"/>
</dbReference>
<organism evidence="17 18">
    <name type="scientific">Sediminitomix flava</name>
    <dbReference type="NCBI Taxonomy" id="379075"/>
    <lineage>
        <taxon>Bacteria</taxon>
        <taxon>Pseudomonadati</taxon>
        <taxon>Bacteroidota</taxon>
        <taxon>Cytophagia</taxon>
        <taxon>Cytophagales</taxon>
        <taxon>Flammeovirgaceae</taxon>
        <taxon>Sediminitomix</taxon>
    </lineage>
</organism>
<dbReference type="Proteomes" id="UP000245535">
    <property type="component" value="Unassembled WGS sequence"/>
</dbReference>
<keyword evidence="4 12" id="KW-0597">Phosphoprotein</keyword>
<evidence type="ECO:0000259" key="14">
    <source>
        <dbReference type="PROSITE" id="PS50109"/>
    </source>
</evidence>
<dbReference type="FunFam" id="1.10.287.130:FF:000002">
    <property type="entry name" value="Two-component osmosensing histidine kinase"/>
    <property type="match status" value="1"/>
</dbReference>
<feature type="modified residue" description="4-aspartylphosphate" evidence="12">
    <location>
        <position position="564"/>
    </location>
</feature>
<dbReference type="GO" id="GO:0005524">
    <property type="term" value="F:ATP binding"/>
    <property type="evidence" value="ECO:0007669"/>
    <property type="project" value="UniProtKB-KW"/>
</dbReference>
<evidence type="ECO:0000313" key="17">
    <source>
        <dbReference type="EMBL" id="PWJ44712.1"/>
    </source>
</evidence>
<dbReference type="InterPro" id="IPR003660">
    <property type="entry name" value="HAMP_dom"/>
</dbReference>
<feature type="domain" description="HAMP" evidence="16">
    <location>
        <begin position="191"/>
        <end position="244"/>
    </location>
</feature>
<evidence type="ECO:0000256" key="4">
    <source>
        <dbReference type="ARBA" id="ARBA00022553"/>
    </source>
</evidence>
<dbReference type="SMART" id="SM00387">
    <property type="entry name" value="HATPase_c"/>
    <property type="match status" value="1"/>
</dbReference>
<dbReference type="CDD" id="cd16922">
    <property type="entry name" value="HATPase_EvgS-ArcB-TorS-like"/>
    <property type="match status" value="1"/>
</dbReference>
<evidence type="ECO:0000256" key="7">
    <source>
        <dbReference type="ARBA" id="ARBA00022777"/>
    </source>
</evidence>
<name>A0A315ZHE3_SEDFL</name>
<dbReference type="PROSITE" id="PS50110">
    <property type="entry name" value="RESPONSE_REGULATORY"/>
    <property type="match status" value="1"/>
</dbReference>
<dbReference type="Gene3D" id="3.40.50.2300">
    <property type="match status" value="1"/>
</dbReference>
<dbReference type="InterPro" id="IPR003661">
    <property type="entry name" value="HisK_dim/P_dom"/>
</dbReference>
<dbReference type="InterPro" id="IPR036890">
    <property type="entry name" value="HATPase_C_sf"/>
</dbReference>
<dbReference type="GO" id="GO:0016020">
    <property type="term" value="C:membrane"/>
    <property type="evidence" value="ECO:0007669"/>
    <property type="project" value="UniProtKB-SubCell"/>
</dbReference>
<dbReference type="EC" id="2.7.13.3" evidence="3"/>
<evidence type="ECO:0000259" key="16">
    <source>
        <dbReference type="PROSITE" id="PS50885"/>
    </source>
</evidence>
<comment type="subunit">
    <text evidence="10">At low DSF concentrations, interacts with RpfF.</text>
</comment>
<reference evidence="17 18" key="1">
    <citation type="submission" date="2018-03" db="EMBL/GenBank/DDBJ databases">
        <title>Genomic Encyclopedia of Archaeal and Bacterial Type Strains, Phase II (KMG-II): from individual species to whole genera.</title>
        <authorList>
            <person name="Goeker M."/>
        </authorList>
    </citation>
    <scope>NUCLEOTIDE SEQUENCE [LARGE SCALE GENOMIC DNA]</scope>
    <source>
        <strain evidence="17 18">DSM 28229</strain>
    </source>
</reference>
<dbReference type="CDD" id="cd17546">
    <property type="entry name" value="REC_hyHK_CKI1_RcsC-like"/>
    <property type="match status" value="1"/>
</dbReference>
<dbReference type="GO" id="GO:0000155">
    <property type="term" value="F:phosphorelay sensor kinase activity"/>
    <property type="evidence" value="ECO:0007669"/>
    <property type="project" value="InterPro"/>
</dbReference>
<dbReference type="SMART" id="SM00448">
    <property type="entry name" value="REC"/>
    <property type="match status" value="1"/>
</dbReference>
<evidence type="ECO:0000256" key="10">
    <source>
        <dbReference type="ARBA" id="ARBA00064003"/>
    </source>
</evidence>
<evidence type="ECO:0000256" key="9">
    <source>
        <dbReference type="ARBA" id="ARBA00023012"/>
    </source>
</evidence>
<dbReference type="FunFam" id="3.30.565.10:FF:000010">
    <property type="entry name" value="Sensor histidine kinase RcsC"/>
    <property type="match status" value="1"/>
</dbReference>
<dbReference type="PANTHER" id="PTHR45339:SF1">
    <property type="entry name" value="HYBRID SIGNAL TRANSDUCTION HISTIDINE KINASE J"/>
    <property type="match status" value="1"/>
</dbReference>
<dbReference type="PROSITE" id="PS50885">
    <property type="entry name" value="HAMP"/>
    <property type="match status" value="1"/>
</dbReference>
<evidence type="ECO:0000256" key="2">
    <source>
        <dbReference type="ARBA" id="ARBA00004370"/>
    </source>
</evidence>
<dbReference type="Pfam" id="PF00072">
    <property type="entry name" value="Response_reg"/>
    <property type="match status" value="1"/>
</dbReference>
<dbReference type="RefSeq" id="WP_158281400.1">
    <property type="nucleotide sequence ID" value="NZ_QGDO01000001.1"/>
</dbReference>
<dbReference type="SUPFAM" id="SSF52172">
    <property type="entry name" value="CheY-like"/>
    <property type="match status" value="1"/>
</dbReference>
<feature type="domain" description="Histidine kinase" evidence="14">
    <location>
        <begin position="266"/>
        <end position="487"/>
    </location>
</feature>
<comment type="caution">
    <text evidence="17">The sequence shown here is derived from an EMBL/GenBank/DDBJ whole genome shotgun (WGS) entry which is preliminary data.</text>
</comment>
<dbReference type="InterPro" id="IPR036097">
    <property type="entry name" value="HisK_dim/P_sf"/>
</dbReference>
<dbReference type="InterPro" id="IPR004358">
    <property type="entry name" value="Sig_transdc_His_kin-like_C"/>
</dbReference>
<dbReference type="EMBL" id="QGDO01000001">
    <property type="protein sequence ID" value="PWJ44712.1"/>
    <property type="molecule type" value="Genomic_DNA"/>
</dbReference>
<keyword evidence="7 17" id="KW-0418">Kinase</keyword>
<evidence type="ECO:0000256" key="12">
    <source>
        <dbReference type="PROSITE-ProRule" id="PRU00169"/>
    </source>
</evidence>
<evidence type="ECO:0000256" key="6">
    <source>
        <dbReference type="ARBA" id="ARBA00022741"/>
    </source>
</evidence>
<dbReference type="InterPro" id="IPR011006">
    <property type="entry name" value="CheY-like_superfamily"/>
</dbReference>
<evidence type="ECO:0000259" key="15">
    <source>
        <dbReference type="PROSITE" id="PS50110"/>
    </source>
</evidence>
<keyword evidence="13" id="KW-0472">Membrane</keyword>
<keyword evidence="8" id="KW-0067">ATP-binding</keyword>
<keyword evidence="5" id="KW-0808">Transferase</keyword>
<dbReference type="Gene3D" id="3.30.565.10">
    <property type="entry name" value="Histidine kinase-like ATPase, C-terminal domain"/>
    <property type="match status" value="1"/>
</dbReference>
<evidence type="ECO:0000313" key="18">
    <source>
        <dbReference type="Proteomes" id="UP000245535"/>
    </source>
</evidence>
<evidence type="ECO:0000256" key="3">
    <source>
        <dbReference type="ARBA" id="ARBA00012438"/>
    </source>
</evidence>
<dbReference type="AlphaFoldDB" id="A0A315ZHE3"/>
<protein>
    <recommendedName>
        <fullName evidence="11">Sensory/regulatory protein RpfC</fullName>
        <ecNumber evidence="3">2.7.13.3</ecNumber>
    </recommendedName>
</protein>
<evidence type="ECO:0000256" key="5">
    <source>
        <dbReference type="ARBA" id="ARBA00022679"/>
    </source>
</evidence>
<dbReference type="Pfam" id="PF02518">
    <property type="entry name" value="HATPase_c"/>
    <property type="match status" value="1"/>
</dbReference>
<comment type="catalytic activity">
    <reaction evidence="1">
        <text>ATP + protein L-histidine = ADP + protein N-phospho-L-histidine.</text>
        <dbReference type="EC" id="2.7.13.3"/>
    </reaction>
</comment>
<dbReference type="Pfam" id="PF00512">
    <property type="entry name" value="HisKA"/>
    <property type="match status" value="1"/>
</dbReference>
<feature type="transmembrane region" description="Helical" evidence="13">
    <location>
        <begin position="6"/>
        <end position="23"/>
    </location>
</feature>
<dbReference type="CDD" id="cd06225">
    <property type="entry name" value="HAMP"/>
    <property type="match status" value="1"/>
</dbReference>
<accession>A0A315ZHE3</accession>
<dbReference type="SUPFAM" id="SSF47384">
    <property type="entry name" value="Homodimeric domain of signal transducing histidine kinase"/>
    <property type="match status" value="1"/>
</dbReference>
<dbReference type="SMART" id="SM00304">
    <property type="entry name" value="HAMP"/>
    <property type="match status" value="1"/>
</dbReference>
<dbReference type="SMART" id="SM00388">
    <property type="entry name" value="HisKA"/>
    <property type="match status" value="1"/>
</dbReference>
<evidence type="ECO:0000256" key="1">
    <source>
        <dbReference type="ARBA" id="ARBA00000085"/>
    </source>
</evidence>
<keyword evidence="18" id="KW-1185">Reference proteome</keyword>
<dbReference type="PRINTS" id="PR00344">
    <property type="entry name" value="BCTRLSENSOR"/>
</dbReference>
<keyword evidence="13" id="KW-1133">Transmembrane helix</keyword>